<dbReference type="PANTHER" id="PTHR24422">
    <property type="entry name" value="CHEMOTAXIS PROTEIN METHYLTRANSFERASE"/>
    <property type="match status" value="1"/>
</dbReference>
<dbReference type="PANTHER" id="PTHR24422:SF21">
    <property type="entry name" value="CHEMOTAXIS PROTEIN METHYLTRANSFERASE 1"/>
    <property type="match status" value="1"/>
</dbReference>
<dbReference type="Pfam" id="PF01739">
    <property type="entry name" value="CheR"/>
    <property type="match status" value="1"/>
</dbReference>
<dbReference type="InterPro" id="IPR036804">
    <property type="entry name" value="CheR_N_sf"/>
</dbReference>
<dbReference type="Proteomes" id="UP000530564">
    <property type="component" value="Unassembled WGS sequence"/>
</dbReference>
<evidence type="ECO:0000256" key="5">
    <source>
        <dbReference type="ARBA" id="ARBA00022691"/>
    </source>
</evidence>
<evidence type="ECO:0000256" key="2">
    <source>
        <dbReference type="ARBA" id="ARBA00012534"/>
    </source>
</evidence>
<dbReference type="RefSeq" id="WP_183771333.1">
    <property type="nucleotide sequence ID" value="NZ_JACIDK010000002.1"/>
</dbReference>
<keyword evidence="3 7" id="KW-0489">Methyltransferase</keyword>
<feature type="domain" description="CheR-type methyltransferase" evidence="6">
    <location>
        <begin position="1"/>
        <end position="256"/>
    </location>
</feature>
<dbReference type="EC" id="2.1.1.80" evidence="2"/>
<keyword evidence="4 7" id="KW-0808">Transferase</keyword>
<dbReference type="GO" id="GO:0032259">
    <property type="term" value="P:methylation"/>
    <property type="evidence" value="ECO:0007669"/>
    <property type="project" value="UniProtKB-KW"/>
</dbReference>
<dbReference type="PRINTS" id="PR00996">
    <property type="entry name" value="CHERMTFRASE"/>
</dbReference>
<keyword evidence="5" id="KW-0949">S-adenosyl-L-methionine</keyword>
<dbReference type="Gene3D" id="3.40.50.150">
    <property type="entry name" value="Vaccinia Virus protein VP39"/>
    <property type="match status" value="1"/>
</dbReference>
<dbReference type="GO" id="GO:0008983">
    <property type="term" value="F:protein-glutamate O-methyltransferase activity"/>
    <property type="evidence" value="ECO:0007669"/>
    <property type="project" value="UniProtKB-EC"/>
</dbReference>
<dbReference type="InterPro" id="IPR050903">
    <property type="entry name" value="Bact_Chemotaxis_MeTrfase"/>
</dbReference>
<dbReference type="InterPro" id="IPR029063">
    <property type="entry name" value="SAM-dependent_MTases_sf"/>
</dbReference>
<evidence type="ECO:0000313" key="8">
    <source>
        <dbReference type="Proteomes" id="UP000530564"/>
    </source>
</evidence>
<dbReference type="SMART" id="SM00138">
    <property type="entry name" value="MeTrc"/>
    <property type="match status" value="1"/>
</dbReference>
<dbReference type="SUPFAM" id="SSF47757">
    <property type="entry name" value="Chemotaxis receptor methyltransferase CheR, N-terminal domain"/>
    <property type="match status" value="1"/>
</dbReference>
<sequence length="275" mass="30974">MTPGDRELVSQLCATRVGVRVDPEKAYLIESRLAPVARRDGFGSVGDMLSMLRERREDKLAWSIVEAMVQSESAFFRDREPFALFRDEVLPALARQRGAEPVRIWSAACAAGQEVYSLAMIVEDERGRLPGLKVELFGTDIGERQLEKAQSGLYTQFEVQRGLPIRQLVRHFEQSDENWRVSPRLRQMIRWRRVNLVADLSTAGRFDVIFCRYVLSTLIEPMKGRLLINLARALSPEGYLFLGGQESAAGLSDAFEPVAGRPGLYARNPAYRVAA</sequence>
<accession>A0A839ZZW0</accession>
<dbReference type="SUPFAM" id="SSF53335">
    <property type="entry name" value="S-adenosyl-L-methionine-dependent methyltransferases"/>
    <property type="match status" value="1"/>
</dbReference>
<evidence type="ECO:0000259" key="6">
    <source>
        <dbReference type="PROSITE" id="PS50123"/>
    </source>
</evidence>
<proteinExistence type="predicted"/>
<gene>
    <name evidence="7" type="ORF">GGQ61_001598</name>
</gene>
<dbReference type="AlphaFoldDB" id="A0A839ZZW0"/>
<evidence type="ECO:0000313" key="7">
    <source>
        <dbReference type="EMBL" id="MBB3890881.1"/>
    </source>
</evidence>
<dbReference type="InterPro" id="IPR022642">
    <property type="entry name" value="CheR_C"/>
</dbReference>
<dbReference type="CDD" id="cd02440">
    <property type="entry name" value="AdoMet_MTases"/>
    <property type="match status" value="1"/>
</dbReference>
<evidence type="ECO:0000256" key="4">
    <source>
        <dbReference type="ARBA" id="ARBA00022679"/>
    </source>
</evidence>
<dbReference type="InterPro" id="IPR000780">
    <property type="entry name" value="CheR_MeTrfase"/>
</dbReference>
<dbReference type="Gene3D" id="1.10.155.10">
    <property type="entry name" value="Chemotaxis receptor methyltransferase CheR, N-terminal domain"/>
    <property type="match status" value="1"/>
</dbReference>
<comment type="catalytic activity">
    <reaction evidence="1">
        <text>L-glutamyl-[protein] + S-adenosyl-L-methionine = [protein]-L-glutamate 5-O-methyl ester + S-adenosyl-L-homocysteine</text>
        <dbReference type="Rhea" id="RHEA:24452"/>
        <dbReference type="Rhea" id="RHEA-COMP:10208"/>
        <dbReference type="Rhea" id="RHEA-COMP:10311"/>
        <dbReference type="ChEBI" id="CHEBI:29973"/>
        <dbReference type="ChEBI" id="CHEBI:57856"/>
        <dbReference type="ChEBI" id="CHEBI:59789"/>
        <dbReference type="ChEBI" id="CHEBI:82795"/>
        <dbReference type="EC" id="2.1.1.80"/>
    </reaction>
</comment>
<reference evidence="7 8" key="1">
    <citation type="submission" date="2020-08" db="EMBL/GenBank/DDBJ databases">
        <title>Genomic Encyclopedia of Type Strains, Phase IV (KMG-IV): sequencing the most valuable type-strain genomes for metagenomic binning, comparative biology and taxonomic classification.</title>
        <authorList>
            <person name="Goeker M."/>
        </authorList>
    </citation>
    <scope>NUCLEOTIDE SEQUENCE [LARGE SCALE GENOMIC DNA]</scope>
    <source>
        <strain evidence="7 8">DSM 21793</strain>
    </source>
</reference>
<name>A0A839ZZW0_9CAUL</name>
<evidence type="ECO:0000256" key="3">
    <source>
        <dbReference type="ARBA" id="ARBA00022603"/>
    </source>
</evidence>
<comment type="caution">
    <text evidence="7">The sequence shown here is derived from an EMBL/GenBank/DDBJ whole genome shotgun (WGS) entry which is preliminary data.</text>
</comment>
<dbReference type="PROSITE" id="PS50123">
    <property type="entry name" value="CHER"/>
    <property type="match status" value="1"/>
</dbReference>
<protein>
    <recommendedName>
        <fullName evidence="2">protein-glutamate O-methyltransferase</fullName>
        <ecNumber evidence="2">2.1.1.80</ecNumber>
    </recommendedName>
</protein>
<organism evidence="7 8">
    <name type="scientific">Phenylobacterium haematophilum</name>
    <dbReference type="NCBI Taxonomy" id="98513"/>
    <lineage>
        <taxon>Bacteria</taxon>
        <taxon>Pseudomonadati</taxon>
        <taxon>Pseudomonadota</taxon>
        <taxon>Alphaproteobacteria</taxon>
        <taxon>Caulobacterales</taxon>
        <taxon>Caulobacteraceae</taxon>
        <taxon>Phenylobacterium</taxon>
    </lineage>
</organism>
<dbReference type="EMBL" id="JACIDK010000002">
    <property type="protein sequence ID" value="MBB3890881.1"/>
    <property type="molecule type" value="Genomic_DNA"/>
</dbReference>
<evidence type="ECO:0000256" key="1">
    <source>
        <dbReference type="ARBA" id="ARBA00001541"/>
    </source>
</evidence>
<keyword evidence="8" id="KW-1185">Reference proteome</keyword>